<reference evidence="1" key="1">
    <citation type="journal article" date="2015" name="Nature">
        <title>Complex archaea that bridge the gap between prokaryotes and eukaryotes.</title>
        <authorList>
            <person name="Spang A."/>
            <person name="Saw J.H."/>
            <person name="Jorgensen S.L."/>
            <person name="Zaremba-Niedzwiedzka K."/>
            <person name="Martijn J."/>
            <person name="Lind A.E."/>
            <person name="van Eijk R."/>
            <person name="Schleper C."/>
            <person name="Guy L."/>
            <person name="Ettema T.J."/>
        </authorList>
    </citation>
    <scope>NUCLEOTIDE SEQUENCE</scope>
</reference>
<proteinExistence type="predicted"/>
<protein>
    <submittedName>
        <fullName evidence="1">Uncharacterized protein</fullName>
    </submittedName>
</protein>
<comment type="caution">
    <text evidence="1">The sequence shown here is derived from an EMBL/GenBank/DDBJ whole genome shotgun (WGS) entry which is preliminary data.</text>
</comment>
<sequence>MVDFTFIDKSSEADNMRLVKSASILDGADNSYFMVKVPRFSLVTSIIVELIS</sequence>
<gene>
    <name evidence="1" type="ORF">LCGC14_2649060</name>
</gene>
<dbReference type="EMBL" id="LAZR01045885">
    <property type="protein sequence ID" value="KKK97805.1"/>
    <property type="molecule type" value="Genomic_DNA"/>
</dbReference>
<organism evidence="1">
    <name type="scientific">marine sediment metagenome</name>
    <dbReference type="NCBI Taxonomy" id="412755"/>
    <lineage>
        <taxon>unclassified sequences</taxon>
        <taxon>metagenomes</taxon>
        <taxon>ecological metagenomes</taxon>
    </lineage>
</organism>
<name>A0A0F9AHP8_9ZZZZ</name>
<accession>A0A0F9AHP8</accession>
<dbReference type="AlphaFoldDB" id="A0A0F9AHP8"/>
<feature type="non-terminal residue" evidence="1">
    <location>
        <position position="52"/>
    </location>
</feature>
<evidence type="ECO:0000313" key="1">
    <source>
        <dbReference type="EMBL" id="KKK97805.1"/>
    </source>
</evidence>